<dbReference type="OrthoDB" id="680797at2"/>
<organism evidence="1 2">
    <name type="scientific">Sediminibacterium goheungense</name>
    <dbReference type="NCBI Taxonomy" id="1086393"/>
    <lineage>
        <taxon>Bacteria</taxon>
        <taxon>Pseudomonadati</taxon>
        <taxon>Bacteroidota</taxon>
        <taxon>Chitinophagia</taxon>
        <taxon>Chitinophagales</taxon>
        <taxon>Chitinophagaceae</taxon>
        <taxon>Sediminibacterium</taxon>
    </lineage>
</organism>
<protein>
    <submittedName>
        <fullName evidence="1">Bacteriocin resistance YdeI/OmpD-like protein</fullName>
    </submittedName>
</protein>
<dbReference type="SUPFAM" id="SSF141694">
    <property type="entry name" value="AF2212/PG0164-like"/>
    <property type="match status" value="1"/>
</dbReference>
<sequence length="174" mass="19797">MIHFETILQQFGEKGDKTGWTYIQVPQDIAAELQPESRKTFRVKGKLDAFAIKSVALMPMGDGSFMLPVNAAMRKGIRKAKGAMVKVSITIDKTPPAIPAALKECLDEEPQAWEFFQQLTLSHRNYFIKWVEGVKNEMLQAKRIAQTIDALLLKQNYVEMIRAQKAKKQKDNPF</sequence>
<keyword evidence="2" id="KW-1185">Reference proteome</keyword>
<reference evidence="1 2" key="1">
    <citation type="submission" date="2019-03" db="EMBL/GenBank/DDBJ databases">
        <title>Genomic Encyclopedia of Archaeal and Bacterial Type Strains, Phase II (KMG-II): from individual species to whole genera.</title>
        <authorList>
            <person name="Goeker M."/>
        </authorList>
    </citation>
    <scope>NUCLEOTIDE SEQUENCE [LARGE SCALE GENOMIC DNA]</scope>
    <source>
        <strain evidence="1 2">DSM 28323</strain>
    </source>
</reference>
<accession>A0A4R6IXH1</accession>
<gene>
    <name evidence="1" type="ORF">BC659_2420</name>
</gene>
<name>A0A4R6IXH1_9BACT</name>
<proteinExistence type="predicted"/>
<comment type="caution">
    <text evidence="1">The sequence shown here is derived from an EMBL/GenBank/DDBJ whole genome shotgun (WGS) entry which is preliminary data.</text>
</comment>
<dbReference type="InterPro" id="IPR015018">
    <property type="entry name" value="DUF1905"/>
</dbReference>
<dbReference type="Pfam" id="PF13376">
    <property type="entry name" value="OmdA"/>
    <property type="match status" value="1"/>
</dbReference>
<dbReference type="Pfam" id="PF08922">
    <property type="entry name" value="DUF1905"/>
    <property type="match status" value="1"/>
</dbReference>
<dbReference type="Proteomes" id="UP000295741">
    <property type="component" value="Unassembled WGS sequence"/>
</dbReference>
<evidence type="ECO:0000313" key="2">
    <source>
        <dbReference type="Proteomes" id="UP000295741"/>
    </source>
</evidence>
<evidence type="ECO:0000313" key="1">
    <source>
        <dbReference type="EMBL" id="TDO27101.1"/>
    </source>
</evidence>
<dbReference type="RefSeq" id="WP_133474965.1">
    <property type="nucleotide sequence ID" value="NZ_SNWP01000011.1"/>
</dbReference>
<dbReference type="AlphaFoldDB" id="A0A4R6IXH1"/>
<dbReference type="Gene3D" id="2.40.30.100">
    <property type="entry name" value="AF2212/PG0164-like"/>
    <property type="match status" value="1"/>
</dbReference>
<dbReference type="EMBL" id="SNWP01000011">
    <property type="protein sequence ID" value="TDO27101.1"/>
    <property type="molecule type" value="Genomic_DNA"/>
</dbReference>
<dbReference type="InterPro" id="IPR037079">
    <property type="entry name" value="AF2212/PG0164-like_sf"/>
</dbReference>